<comment type="similarity">
    <text evidence="6">Belongs to the YccS/YhfK family.</text>
</comment>
<evidence type="ECO:0000259" key="9">
    <source>
        <dbReference type="Pfam" id="PF13515"/>
    </source>
</evidence>
<keyword evidence="3 8" id="KW-0812">Transmembrane</keyword>
<feature type="transmembrane region" description="Helical" evidence="8">
    <location>
        <begin position="469"/>
        <end position="490"/>
    </location>
</feature>
<evidence type="ECO:0000256" key="8">
    <source>
        <dbReference type="SAM" id="Phobius"/>
    </source>
</evidence>
<reference evidence="10" key="1">
    <citation type="submission" date="2019-05" db="EMBL/GenBank/DDBJ databases">
        <title>Isolation, diversity and antifungal activity of Actinobacteria from wheat.</title>
        <authorList>
            <person name="Yu B."/>
        </authorList>
    </citation>
    <scope>NUCLEOTIDE SEQUENCE [LARGE SCALE GENOMIC DNA]</scope>
    <source>
        <strain evidence="10">NEAU-HEGS1-5</strain>
    </source>
</reference>
<comment type="caution">
    <text evidence="10">The sequence shown here is derived from an EMBL/GenBank/DDBJ whole genome shotgun (WGS) entry which is preliminary data.</text>
</comment>
<proteinExistence type="inferred from homology"/>
<dbReference type="InterPro" id="IPR049453">
    <property type="entry name" value="Memb_transporter_dom"/>
</dbReference>
<feature type="transmembrane region" description="Helical" evidence="8">
    <location>
        <begin position="535"/>
        <end position="552"/>
    </location>
</feature>
<evidence type="ECO:0000256" key="4">
    <source>
        <dbReference type="ARBA" id="ARBA00022989"/>
    </source>
</evidence>
<protein>
    <submittedName>
        <fullName evidence="10">FUSC family protein</fullName>
    </submittedName>
</protein>
<evidence type="ECO:0000256" key="7">
    <source>
        <dbReference type="SAM" id="MobiDB-lite"/>
    </source>
</evidence>
<feature type="transmembrane region" description="Helical" evidence="8">
    <location>
        <begin position="25"/>
        <end position="46"/>
    </location>
</feature>
<sequence>MGRDLLLPLRNIAFARAPRLEDPRLALGFGLTGACCLVVPLLVGMLTGHPAGGATAGLGAWLVAARAIANPASVRTPYLLGAVVSVGVGTALGVLVSGSSLLMIGAASALAGLGGLVRPIGVTPALTLLLTAANPLPLDPVPHTGLQLLGGLLSAVLLTLPWPWRRTRPVITTLNEVTAALAALAEAVTGPGTAPGTGPGNGPGTAPGTGQGTTGSGTTGPGPGTGSVTGPAADAAARNTGPDAHSDADPAAVRKADSGRDSGRDEWDARRRAAADALAEVGTARARRLRRERSRAADEVALALRRVFHEIVALRGLSDTLRRRAPRAMEEAGIADLTASLAGALRAYLADCPPLREPVVDFGARVDRLRERIAGGEREMVVLVLLRQVAHSVGRIQAALDGAAAQARRLCAPGFDVSRLDVSRLDVSRLDVSRLDISGLDAAARGLAGLAAPPPLAFDDPRVRHALRVVLGTAFASVVIVLFKPAFPHWLVIAVLVTIQPTYGETRARVWARVGGSTVGGLVSAAVLHLTPGHWALVALIGVSAALAFGLAPTHQAYWATFMTMCVLLLLDFQVPQTARIAESRVALTLAGGAIAIACTRLLWPRGETRRLADRVGRMLGAHAAAARALAQLARGRTGADRAEARIRKAGVDAEMVAGALGYIAREPGGTAPEAVGGALDAAQRVRDDLLTMFSLLRDEPLGAGPVADVLDAVAGQLQSASQAVQAGEPYEPGAGVSRGLADDALWVGGQAERRLAELESAPEGAGSRRALLRTAAADQALRSLDADAVRLCAAVGGAFVTVR</sequence>
<dbReference type="Proteomes" id="UP000309033">
    <property type="component" value="Unassembled WGS sequence"/>
</dbReference>
<accession>A0A5R8ZLS8</accession>
<dbReference type="AlphaFoldDB" id="A0A5R8ZLS8"/>
<evidence type="ECO:0000256" key="6">
    <source>
        <dbReference type="ARBA" id="ARBA00043993"/>
    </source>
</evidence>
<keyword evidence="11" id="KW-1185">Reference proteome</keyword>
<feature type="compositionally biased region" description="Gly residues" evidence="7">
    <location>
        <begin position="193"/>
        <end position="227"/>
    </location>
</feature>
<feature type="transmembrane region" description="Helical" evidence="8">
    <location>
        <begin position="510"/>
        <end position="528"/>
    </location>
</feature>
<feature type="region of interest" description="Disordered" evidence="7">
    <location>
        <begin position="190"/>
        <end position="268"/>
    </location>
</feature>
<keyword evidence="5 8" id="KW-0472">Membrane</keyword>
<dbReference type="EMBL" id="VANP01000001">
    <property type="protein sequence ID" value="TLP66264.1"/>
    <property type="molecule type" value="Genomic_DNA"/>
</dbReference>
<evidence type="ECO:0000313" key="10">
    <source>
        <dbReference type="EMBL" id="TLP66264.1"/>
    </source>
</evidence>
<feature type="transmembrane region" description="Helical" evidence="8">
    <location>
        <begin position="145"/>
        <end position="164"/>
    </location>
</feature>
<dbReference type="PANTHER" id="PTHR30509">
    <property type="entry name" value="P-HYDROXYBENZOIC ACID EFFLUX PUMP SUBUNIT-RELATED"/>
    <property type="match status" value="1"/>
</dbReference>
<evidence type="ECO:0000256" key="3">
    <source>
        <dbReference type="ARBA" id="ARBA00022692"/>
    </source>
</evidence>
<evidence type="ECO:0000256" key="1">
    <source>
        <dbReference type="ARBA" id="ARBA00004651"/>
    </source>
</evidence>
<gene>
    <name evidence="10" type="ORF">FED44_01770</name>
</gene>
<evidence type="ECO:0000256" key="5">
    <source>
        <dbReference type="ARBA" id="ARBA00023136"/>
    </source>
</evidence>
<keyword evidence="4 8" id="KW-1133">Transmembrane helix</keyword>
<organism evidence="10 11">
    <name type="scientific">Microbispora triticiradicis</name>
    <dbReference type="NCBI Taxonomy" id="2200763"/>
    <lineage>
        <taxon>Bacteria</taxon>
        <taxon>Bacillati</taxon>
        <taxon>Actinomycetota</taxon>
        <taxon>Actinomycetes</taxon>
        <taxon>Streptosporangiales</taxon>
        <taxon>Streptosporangiaceae</taxon>
        <taxon>Microbispora</taxon>
    </lineage>
</organism>
<name>A0A5R8ZLS8_9ACTN</name>
<feature type="domain" description="Integral membrane bound transporter" evidence="9">
    <location>
        <begin position="476"/>
        <end position="599"/>
    </location>
</feature>
<dbReference type="GO" id="GO:0005886">
    <property type="term" value="C:plasma membrane"/>
    <property type="evidence" value="ECO:0007669"/>
    <property type="project" value="UniProtKB-SubCell"/>
</dbReference>
<feature type="transmembrane region" description="Helical" evidence="8">
    <location>
        <begin position="116"/>
        <end position="133"/>
    </location>
</feature>
<comment type="subcellular location">
    <subcellularLocation>
        <location evidence="1">Cell membrane</location>
        <topology evidence="1">Multi-pass membrane protein</topology>
    </subcellularLocation>
</comment>
<dbReference type="PANTHER" id="PTHR30509:SF9">
    <property type="entry name" value="MULTIDRUG RESISTANCE PROTEIN MDTO"/>
    <property type="match status" value="1"/>
</dbReference>
<feature type="compositionally biased region" description="Basic and acidic residues" evidence="7">
    <location>
        <begin position="244"/>
        <end position="268"/>
    </location>
</feature>
<keyword evidence="2" id="KW-1003">Cell membrane</keyword>
<evidence type="ECO:0000256" key="2">
    <source>
        <dbReference type="ARBA" id="ARBA00022475"/>
    </source>
</evidence>
<dbReference type="Pfam" id="PF13515">
    <property type="entry name" value="FUSC_2"/>
    <property type="match status" value="1"/>
</dbReference>
<dbReference type="PROSITE" id="PS51257">
    <property type="entry name" value="PROKAR_LIPOPROTEIN"/>
    <property type="match status" value="1"/>
</dbReference>
<feature type="transmembrane region" description="Helical" evidence="8">
    <location>
        <begin position="78"/>
        <end position="104"/>
    </location>
</feature>
<evidence type="ECO:0000313" key="11">
    <source>
        <dbReference type="Proteomes" id="UP000309033"/>
    </source>
</evidence>
<dbReference type="OrthoDB" id="3515426at2"/>